<reference evidence="5 6" key="1">
    <citation type="journal article" date="2019" name="Nat. Ecol. Evol.">
        <title>Megaphylogeny resolves global patterns of mushroom evolution.</title>
        <authorList>
            <person name="Varga T."/>
            <person name="Krizsan K."/>
            <person name="Foldi C."/>
            <person name="Dima B."/>
            <person name="Sanchez-Garcia M."/>
            <person name="Sanchez-Ramirez S."/>
            <person name="Szollosi G.J."/>
            <person name="Szarkandi J.G."/>
            <person name="Papp V."/>
            <person name="Albert L."/>
            <person name="Andreopoulos W."/>
            <person name="Angelini C."/>
            <person name="Antonin V."/>
            <person name="Barry K.W."/>
            <person name="Bougher N.L."/>
            <person name="Buchanan P."/>
            <person name="Buyck B."/>
            <person name="Bense V."/>
            <person name="Catcheside P."/>
            <person name="Chovatia M."/>
            <person name="Cooper J."/>
            <person name="Damon W."/>
            <person name="Desjardin D."/>
            <person name="Finy P."/>
            <person name="Geml J."/>
            <person name="Haridas S."/>
            <person name="Hughes K."/>
            <person name="Justo A."/>
            <person name="Karasinski D."/>
            <person name="Kautmanova I."/>
            <person name="Kiss B."/>
            <person name="Kocsube S."/>
            <person name="Kotiranta H."/>
            <person name="LaButti K.M."/>
            <person name="Lechner B.E."/>
            <person name="Liimatainen K."/>
            <person name="Lipzen A."/>
            <person name="Lukacs Z."/>
            <person name="Mihaltcheva S."/>
            <person name="Morgado L.N."/>
            <person name="Niskanen T."/>
            <person name="Noordeloos M.E."/>
            <person name="Ohm R.A."/>
            <person name="Ortiz-Santana B."/>
            <person name="Ovrebo C."/>
            <person name="Racz N."/>
            <person name="Riley R."/>
            <person name="Savchenko A."/>
            <person name="Shiryaev A."/>
            <person name="Soop K."/>
            <person name="Spirin V."/>
            <person name="Szebenyi C."/>
            <person name="Tomsovsky M."/>
            <person name="Tulloss R.E."/>
            <person name="Uehling J."/>
            <person name="Grigoriev I.V."/>
            <person name="Vagvolgyi C."/>
            <person name="Papp T."/>
            <person name="Martin F.M."/>
            <person name="Miettinen O."/>
            <person name="Hibbett D.S."/>
            <person name="Nagy L.G."/>
        </authorList>
    </citation>
    <scope>NUCLEOTIDE SEQUENCE [LARGE SCALE GENOMIC DNA]</scope>
    <source>
        <strain evidence="5 6">OMC1185</strain>
    </source>
</reference>
<feature type="compositionally biased region" description="Polar residues" evidence="3">
    <location>
        <begin position="471"/>
        <end position="485"/>
    </location>
</feature>
<feature type="compositionally biased region" description="Low complexity" evidence="3">
    <location>
        <begin position="713"/>
        <end position="726"/>
    </location>
</feature>
<feature type="compositionally biased region" description="Basic and acidic residues" evidence="3">
    <location>
        <begin position="639"/>
        <end position="650"/>
    </location>
</feature>
<feature type="compositionally biased region" description="Polar residues" evidence="3">
    <location>
        <begin position="127"/>
        <end position="139"/>
    </location>
</feature>
<dbReference type="CDD" id="cd07323">
    <property type="entry name" value="LAM"/>
    <property type="match status" value="1"/>
</dbReference>
<evidence type="ECO:0000256" key="1">
    <source>
        <dbReference type="ARBA" id="ARBA00022884"/>
    </source>
</evidence>
<dbReference type="PANTHER" id="PTHR22792">
    <property type="entry name" value="LUPUS LA PROTEIN-RELATED"/>
    <property type="match status" value="1"/>
</dbReference>
<dbReference type="GO" id="GO:0005829">
    <property type="term" value="C:cytosol"/>
    <property type="evidence" value="ECO:0007669"/>
    <property type="project" value="TreeGrafter"/>
</dbReference>
<evidence type="ECO:0000256" key="3">
    <source>
        <dbReference type="SAM" id="MobiDB-lite"/>
    </source>
</evidence>
<feature type="compositionally biased region" description="Polar residues" evidence="3">
    <location>
        <begin position="1"/>
        <end position="12"/>
    </location>
</feature>
<accession>A0A5C3N1J2</accession>
<dbReference type="Proteomes" id="UP000305948">
    <property type="component" value="Unassembled WGS sequence"/>
</dbReference>
<dbReference type="InterPro" id="IPR006630">
    <property type="entry name" value="La_HTH"/>
</dbReference>
<dbReference type="EMBL" id="ML213523">
    <property type="protein sequence ID" value="TFK47591.1"/>
    <property type="molecule type" value="Genomic_DNA"/>
</dbReference>
<evidence type="ECO:0000313" key="6">
    <source>
        <dbReference type="Proteomes" id="UP000305948"/>
    </source>
</evidence>
<feature type="compositionally biased region" description="Polar residues" evidence="3">
    <location>
        <begin position="1071"/>
        <end position="1082"/>
    </location>
</feature>
<feature type="compositionally biased region" description="Polar residues" evidence="3">
    <location>
        <begin position="683"/>
        <end position="695"/>
    </location>
</feature>
<dbReference type="OrthoDB" id="340227at2759"/>
<feature type="compositionally biased region" description="Polar residues" evidence="3">
    <location>
        <begin position="376"/>
        <end position="388"/>
    </location>
</feature>
<feature type="region of interest" description="Disordered" evidence="3">
    <location>
        <begin position="713"/>
        <end position="750"/>
    </location>
</feature>
<dbReference type="SUPFAM" id="SSF46785">
    <property type="entry name" value="Winged helix' DNA-binding domain"/>
    <property type="match status" value="1"/>
</dbReference>
<dbReference type="GO" id="GO:0003723">
    <property type="term" value="F:RNA binding"/>
    <property type="evidence" value="ECO:0007669"/>
    <property type="project" value="UniProtKB-UniRule"/>
</dbReference>
<feature type="compositionally biased region" description="Polar residues" evidence="3">
    <location>
        <begin position="1028"/>
        <end position="1040"/>
    </location>
</feature>
<feature type="compositionally biased region" description="Low complexity" evidence="3">
    <location>
        <begin position="608"/>
        <end position="618"/>
    </location>
</feature>
<keyword evidence="1 2" id="KW-0694">RNA-binding</keyword>
<sequence>MVSSKASKTLSYAESAMKGRSSKSPKAVISQHPTASENQSASSTTTAPSIVTSTSSTEMTGSSGSKASSPLSSVDMNPGAIKGSAGAGGESSSSVHPAKSPPVNVWNVRKEQRAQALAQSRHPPTLAPSSQAMPTNGAASSYPPLSPPSEPVQASTSTARLQPVNGTVSSGKDGVDDDPFVVKPRNRPPPATIPPPVEDTASWPEVGQSNQPTPQEDHEKEGEGETSQPVTARKSEKTKWVPIPAEELQAAADAQRPPRTRYGASHPRHPPSLSHRQGPPRSNAQASASTSTSGSASASHGQSRAHSTRASASQSQVQSVAGSVQSSPRQSTRDKRLPEEPTGTSGYGGAINAERSLSGRPSPHAEIPVHYPPPQLTQYPSSRGSGANSPGYISHMSLPIQPGHSPHTHPYGMSGSPAHNPYAIPSPNGFPPQAGVVSPVYPGSSPYPMYQPYMYPYGQPYPYWNGAAPSQDQMPQAYSASSQVSPIPPPQEPAAQMHPAGGSGAPPPTSMFKPPPPEQSEAVTGYREVGAYDEQQSVQRGRKQKVAFGSITSTSPSPAPVPEDAAATGAQVGMNGEQAGQGREEGEDEVKTFKTIAIGVSPGETVPSTRTRTQSSSNSRRRVETAPARFMSDVTNKGDQGKDSEAQKADGKVEFKVIDLTDPETKWEFGTTMKNEPDESLLAPTSTSNLLSQPSPMRAPEAVSAAISMSAGLSTSSTSPATSAVGLPGGPAAPGQYPFQADPSPQAEYGVEGDDLEVRDFGYGFGHMSGTGYAPVITRDERLARERMRQMERTRPDGRDFPGLRPRRGSTSFAPGYGFERGRRGRGGPRGYGRGYDSRGGYQRGGGMGQPRQAPYTITPPSHFQQLPPQADYTQYYVPPMSPYGSVPGYEGYHGTPYVAPLHIPQNLPPALAPISAVSFPLDPLRQSLLGQLEYYLSPQNMAQDFFLRQRMDSLGWISVHLLASFNRVRHLTADINLVKDVLSLSASVEIRDDWVRIGSDQWKQFVLPSATRSRFEDEGVVGEAGNSVASPDDQATSPDVGSPEDRKASDIEGEGEEEEEEVVFVMGHDTQGSWASDSRPF</sequence>
<feature type="region of interest" description="Disordered" evidence="3">
    <location>
        <begin position="1"/>
        <end position="426"/>
    </location>
</feature>
<dbReference type="Pfam" id="PF05383">
    <property type="entry name" value="La"/>
    <property type="match status" value="1"/>
</dbReference>
<dbReference type="PROSITE" id="PS50961">
    <property type="entry name" value="HTH_LA"/>
    <property type="match status" value="1"/>
</dbReference>
<feature type="domain" description="HTH La-type RNA-binding" evidence="4">
    <location>
        <begin position="919"/>
        <end position="1010"/>
    </location>
</feature>
<feature type="compositionally biased region" description="Pro residues" evidence="3">
    <location>
        <begin position="187"/>
        <end position="197"/>
    </location>
</feature>
<feature type="compositionally biased region" description="Acidic residues" evidence="3">
    <location>
        <begin position="1052"/>
        <end position="1063"/>
    </location>
</feature>
<feature type="compositionally biased region" description="Pro residues" evidence="3">
    <location>
        <begin position="505"/>
        <end position="518"/>
    </location>
</feature>
<evidence type="ECO:0000259" key="4">
    <source>
        <dbReference type="PROSITE" id="PS50961"/>
    </source>
</evidence>
<feature type="region of interest" description="Disordered" evidence="3">
    <location>
        <begin position="1024"/>
        <end position="1082"/>
    </location>
</feature>
<dbReference type="GO" id="GO:0045727">
    <property type="term" value="P:positive regulation of translation"/>
    <property type="evidence" value="ECO:0007669"/>
    <property type="project" value="TreeGrafter"/>
</dbReference>
<feature type="region of interest" description="Disordered" evidence="3">
    <location>
        <begin position="789"/>
        <end position="865"/>
    </location>
</feature>
<organism evidence="5 6">
    <name type="scientific">Heliocybe sulcata</name>
    <dbReference type="NCBI Taxonomy" id="5364"/>
    <lineage>
        <taxon>Eukaryota</taxon>
        <taxon>Fungi</taxon>
        <taxon>Dikarya</taxon>
        <taxon>Basidiomycota</taxon>
        <taxon>Agaricomycotina</taxon>
        <taxon>Agaricomycetes</taxon>
        <taxon>Gloeophyllales</taxon>
        <taxon>Gloeophyllaceae</taxon>
        <taxon>Heliocybe</taxon>
    </lineage>
</organism>
<dbReference type="PANTHER" id="PTHR22792:SF132">
    <property type="entry name" value="LA-RELATED PROTEIN 1"/>
    <property type="match status" value="1"/>
</dbReference>
<evidence type="ECO:0000256" key="2">
    <source>
        <dbReference type="PROSITE-ProRule" id="PRU00332"/>
    </source>
</evidence>
<dbReference type="AlphaFoldDB" id="A0A5C3N1J2"/>
<dbReference type="InterPro" id="IPR045180">
    <property type="entry name" value="La_dom_prot"/>
</dbReference>
<feature type="region of interest" description="Disordered" evidence="3">
    <location>
        <begin position="599"/>
        <end position="650"/>
    </location>
</feature>
<dbReference type="STRING" id="5364.A0A5C3N1J2"/>
<feature type="compositionally biased region" description="Basic and acidic residues" evidence="3">
    <location>
        <begin position="789"/>
        <end position="802"/>
    </location>
</feature>
<feature type="region of interest" description="Disordered" evidence="3">
    <location>
        <begin position="668"/>
        <end position="696"/>
    </location>
</feature>
<evidence type="ECO:0000313" key="5">
    <source>
        <dbReference type="EMBL" id="TFK47591.1"/>
    </source>
</evidence>
<proteinExistence type="predicted"/>
<feature type="compositionally biased region" description="Low complexity" evidence="3">
    <location>
        <begin position="281"/>
        <end position="327"/>
    </location>
</feature>
<feature type="compositionally biased region" description="Polar residues" evidence="3">
    <location>
        <begin position="31"/>
        <end position="51"/>
    </location>
</feature>
<feature type="compositionally biased region" description="Low complexity" evidence="3">
    <location>
        <begin position="52"/>
        <end position="94"/>
    </location>
</feature>
<gene>
    <name evidence="5" type="ORF">OE88DRAFT_1738505</name>
</gene>
<dbReference type="Gene3D" id="1.10.10.10">
    <property type="entry name" value="Winged helix-like DNA-binding domain superfamily/Winged helix DNA-binding domain"/>
    <property type="match status" value="1"/>
</dbReference>
<feature type="compositionally biased region" description="Polar residues" evidence="3">
    <location>
        <begin position="152"/>
        <end position="170"/>
    </location>
</feature>
<dbReference type="GO" id="GO:0010494">
    <property type="term" value="C:cytoplasmic stress granule"/>
    <property type="evidence" value="ECO:0007669"/>
    <property type="project" value="TreeGrafter"/>
</dbReference>
<feature type="region of interest" description="Disordered" evidence="3">
    <location>
        <begin position="471"/>
        <end position="523"/>
    </location>
</feature>
<dbReference type="InterPro" id="IPR036388">
    <property type="entry name" value="WH-like_DNA-bd_sf"/>
</dbReference>
<dbReference type="SMART" id="SM00715">
    <property type="entry name" value="LA"/>
    <property type="match status" value="1"/>
</dbReference>
<dbReference type="InterPro" id="IPR036390">
    <property type="entry name" value="WH_DNA-bd_sf"/>
</dbReference>
<name>A0A5C3N1J2_9AGAM</name>
<keyword evidence="6" id="KW-1185">Reference proteome</keyword>
<protein>
    <recommendedName>
        <fullName evidence="4">HTH La-type RNA-binding domain-containing protein</fullName>
    </recommendedName>
</protein>